<evidence type="ECO:0000256" key="6">
    <source>
        <dbReference type="ARBA" id="ARBA00023125"/>
    </source>
</evidence>
<dbReference type="NCBIfam" id="NF040570">
    <property type="entry name" value="guided_TnpB"/>
    <property type="match status" value="1"/>
</dbReference>
<protein>
    <submittedName>
        <fullName evidence="12">Transposase</fullName>
    </submittedName>
</protein>
<dbReference type="GO" id="GO:0003677">
    <property type="term" value="F:DNA binding"/>
    <property type="evidence" value="ECO:0007669"/>
    <property type="project" value="UniProtKB-KW"/>
</dbReference>
<dbReference type="PANTHER" id="PTHR30405">
    <property type="entry name" value="TRANSPOSASE"/>
    <property type="match status" value="1"/>
</dbReference>
<evidence type="ECO:0000256" key="8">
    <source>
        <dbReference type="SAM" id="MobiDB-lite"/>
    </source>
</evidence>
<reference evidence="12" key="1">
    <citation type="journal article" date="2015" name="Appl. Environ. Microbiol.">
        <title>Discovery of a conjugative megaplasmid in Bifidobacterium breve.</title>
        <authorList>
            <person name="Bottacini F."/>
            <person name="O'Connell Motherway M."/>
            <person name="Casey E."/>
            <person name="McDonnell B."/>
            <person name="Mahony J."/>
            <person name="Ventura M."/>
            <person name="van Sinderen D."/>
        </authorList>
    </citation>
    <scope>NUCLEOTIDE SEQUENCE</scope>
    <source>
        <strain evidence="12">JCM 7017</strain>
        <plasmid evidence="12">megaplasmid pMP7017</plasmid>
    </source>
</reference>
<dbReference type="InterPro" id="IPR001959">
    <property type="entry name" value="Transposase"/>
</dbReference>
<dbReference type="RefSeq" id="WP_052791164.1">
    <property type="nucleotide sequence ID" value="NZ_KM406416.1"/>
</dbReference>
<evidence type="ECO:0000313" key="12">
    <source>
        <dbReference type="EMBL" id="AIW55234.1"/>
    </source>
</evidence>
<feature type="region of interest" description="Disordered" evidence="8">
    <location>
        <begin position="281"/>
        <end position="309"/>
    </location>
</feature>
<evidence type="ECO:0000256" key="7">
    <source>
        <dbReference type="ARBA" id="ARBA00023172"/>
    </source>
</evidence>
<dbReference type="PANTHER" id="PTHR30405:SF25">
    <property type="entry name" value="RNA-GUIDED DNA ENDONUCLEASE INSQ-RELATED"/>
    <property type="match status" value="1"/>
</dbReference>
<dbReference type="Pfam" id="PF07282">
    <property type="entry name" value="Cas12f1-like_TNB"/>
    <property type="match status" value="1"/>
</dbReference>
<dbReference type="InterPro" id="IPR051399">
    <property type="entry name" value="RNA-guided_DNA_endo/Transpos"/>
</dbReference>
<dbReference type="GO" id="GO:0032196">
    <property type="term" value="P:transposition"/>
    <property type="evidence" value="ECO:0007669"/>
    <property type="project" value="UniProtKB-KW"/>
</dbReference>
<keyword evidence="5" id="KW-0862">Zinc</keyword>
<dbReference type="EMBL" id="KM406416">
    <property type="protein sequence ID" value="AIW55234.1"/>
    <property type="molecule type" value="Genomic_DNA"/>
</dbReference>
<evidence type="ECO:0000259" key="10">
    <source>
        <dbReference type="Pfam" id="PF07282"/>
    </source>
</evidence>
<feature type="domain" description="Cas12f1-like TNB" evidence="10">
    <location>
        <begin position="316"/>
        <end position="383"/>
    </location>
</feature>
<evidence type="ECO:0000256" key="1">
    <source>
        <dbReference type="ARBA" id="ARBA00008761"/>
    </source>
</evidence>
<organism evidence="12">
    <name type="scientific">Bifidobacterium breve</name>
    <dbReference type="NCBI Taxonomy" id="1685"/>
    <lineage>
        <taxon>Bacteria</taxon>
        <taxon>Bacillati</taxon>
        <taxon>Actinomycetota</taxon>
        <taxon>Actinomycetes</taxon>
        <taxon>Bifidobacteriales</taxon>
        <taxon>Bifidobacteriaceae</taxon>
        <taxon>Bifidobacterium</taxon>
    </lineage>
</organism>
<keyword evidence="12" id="KW-0614">Plasmid</keyword>
<feature type="compositionally biased region" description="Basic and acidic residues" evidence="8">
    <location>
        <begin position="286"/>
        <end position="295"/>
    </location>
</feature>
<dbReference type="Pfam" id="PF12323">
    <property type="entry name" value="HTH_OrfB_IS605"/>
    <property type="match status" value="1"/>
</dbReference>
<evidence type="ECO:0000256" key="5">
    <source>
        <dbReference type="ARBA" id="ARBA00022833"/>
    </source>
</evidence>
<dbReference type="AlphaFoldDB" id="A0A0A0UWS7"/>
<keyword evidence="7" id="KW-0233">DNA recombination</keyword>
<name>A0A0A0UWS7_BIFBR</name>
<sequence>MSDSQQFKRAYRFRFYPTPEQENLLRRTVGCCRLVYNKALHERSTAWIREQRKVSYKDTSALLTGWKKTDDLDFLNEVSCVPLQQTLRHLQRAYANFFNQTGDYPVYKRKSHGGSAEYTRSAFKWDGRSLTLAKMNEPLDIRWSRTLPRKAQPSTVTVSLDAAGRWHVSILVEEGISKLRKKSTAVGIDLGADSFAILSTGEKIDNPRHRNRDAKRLAKAQKSLSRKQKGSRNYEKARLKVARIQAHTKDRRTDFLHKLSTRLIRENQTIVLEDLAVKNMSRRCKPKPDPEHPDRYLPNGQSAKRGLNRSITDTGWREFRTMLEYKSIWYGRTLTVIDRWYPSSQICSTCGENTGHKPLDIRQWDCPHCGTHHDRDINAARNILAAGLAVTVCGDGRSRRDNAGSAR</sequence>
<evidence type="ECO:0000256" key="3">
    <source>
        <dbReference type="ARBA" id="ARBA00022578"/>
    </source>
</evidence>
<feature type="domain" description="Transposase putative helix-turn-helix" evidence="11">
    <location>
        <begin position="8"/>
        <end position="50"/>
    </location>
</feature>
<dbReference type="InterPro" id="IPR010095">
    <property type="entry name" value="Cas12f1-like_TNB"/>
</dbReference>
<dbReference type="InterPro" id="IPR021027">
    <property type="entry name" value="Transposase_put_HTH"/>
</dbReference>
<keyword evidence="6" id="KW-0238">DNA-binding</keyword>
<comment type="similarity">
    <text evidence="2">In the N-terminal section; belongs to the transposase 2 family.</text>
</comment>
<geneLocation type="plasmid" evidence="12">
    <name>megaplasmid pMP7017</name>
</geneLocation>
<dbReference type="GO" id="GO:0046872">
    <property type="term" value="F:metal ion binding"/>
    <property type="evidence" value="ECO:0007669"/>
    <property type="project" value="UniProtKB-KW"/>
</dbReference>
<accession>A0A0A0UWS7</accession>
<dbReference type="Pfam" id="PF01385">
    <property type="entry name" value="OrfB_IS605"/>
    <property type="match status" value="1"/>
</dbReference>
<dbReference type="GO" id="GO:0006310">
    <property type="term" value="P:DNA recombination"/>
    <property type="evidence" value="ECO:0007669"/>
    <property type="project" value="UniProtKB-KW"/>
</dbReference>
<gene>
    <name evidence="12" type="ORF">B7017_p0185</name>
</gene>
<feature type="domain" description="Probable transposase IS891/IS1136/IS1341" evidence="9">
    <location>
        <begin position="172"/>
        <end position="282"/>
    </location>
</feature>
<comment type="similarity">
    <text evidence="1">In the C-terminal section; belongs to the transposase 35 family.</text>
</comment>
<evidence type="ECO:0000259" key="11">
    <source>
        <dbReference type="Pfam" id="PF12323"/>
    </source>
</evidence>
<evidence type="ECO:0000256" key="4">
    <source>
        <dbReference type="ARBA" id="ARBA00022723"/>
    </source>
</evidence>
<evidence type="ECO:0000259" key="9">
    <source>
        <dbReference type="Pfam" id="PF01385"/>
    </source>
</evidence>
<keyword evidence="3" id="KW-0815">Transposition</keyword>
<evidence type="ECO:0000256" key="2">
    <source>
        <dbReference type="ARBA" id="ARBA00011044"/>
    </source>
</evidence>
<keyword evidence="4" id="KW-0479">Metal-binding</keyword>
<proteinExistence type="inferred from homology"/>